<dbReference type="GO" id="GO:0016757">
    <property type="term" value="F:glycosyltransferase activity"/>
    <property type="evidence" value="ECO:0007669"/>
    <property type="project" value="InterPro"/>
</dbReference>
<feature type="domain" description="Glycosyl transferase family 1" evidence="1">
    <location>
        <begin position="196"/>
        <end position="346"/>
    </location>
</feature>
<dbReference type="Pfam" id="PF00534">
    <property type="entry name" value="Glycos_transf_1"/>
    <property type="match status" value="1"/>
</dbReference>
<accession>A0A844I3F3</accession>
<evidence type="ECO:0000259" key="1">
    <source>
        <dbReference type="Pfam" id="PF00534"/>
    </source>
</evidence>
<dbReference type="InterPro" id="IPR028098">
    <property type="entry name" value="Glyco_trans_4-like_N"/>
</dbReference>
<comment type="caution">
    <text evidence="3">The sequence shown here is derived from an EMBL/GenBank/DDBJ whole genome shotgun (WGS) entry which is preliminary data.</text>
</comment>
<evidence type="ECO:0000313" key="3">
    <source>
        <dbReference type="EMBL" id="MTI98608.1"/>
    </source>
</evidence>
<gene>
    <name evidence="3" type="ORF">FH752_08305</name>
</gene>
<dbReference type="SUPFAM" id="SSF53756">
    <property type="entry name" value="UDP-Glycosyltransferase/glycogen phosphorylase"/>
    <property type="match status" value="1"/>
</dbReference>
<protein>
    <submittedName>
        <fullName evidence="3">Glycosyltransferase family 4 protein</fullName>
    </submittedName>
</protein>
<dbReference type="Pfam" id="PF13439">
    <property type="entry name" value="Glyco_transf_4"/>
    <property type="match status" value="1"/>
</dbReference>
<dbReference type="CDD" id="cd03801">
    <property type="entry name" value="GT4_PimA-like"/>
    <property type="match status" value="1"/>
</dbReference>
<dbReference type="GO" id="GO:1901135">
    <property type="term" value="P:carbohydrate derivative metabolic process"/>
    <property type="evidence" value="ECO:0007669"/>
    <property type="project" value="UniProtKB-ARBA"/>
</dbReference>
<dbReference type="EMBL" id="VENC01000008">
    <property type="protein sequence ID" value="MTI98608.1"/>
    <property type="molecule type" value="Genomic_DNA"/>
</dbReference>
<keyword evidence="3" id="KW-0808">Transferase</keyword>
<evidence type="ECO:0000259" key="2">
    <source>
        <dbReference type="Pfam" id="PF13439"/>
    </source>
</evidence>
<feature type="domain" description="Glycosyltransferase subfamily 4-like N-terminal" evidence="2">
    <location>
        <begin position="19"/>
        <end position="183"/>
    </location>
</feature>
<dbReference type="PANTHER" id="PTHR12526">
    <property type="entry name" value="GLYCOSYLTRANSFERASE"/>
    <property type="match status" value="1"/>
</dbReference>
<dbReference type="PANTHER" id="PTHR12526:SF636">
    <property type="entry name" value="BLL3647 PROTEIN"/>
    <property type="match status" value="1"/>
</dbReference>
<name>A0A844I3F3_9GAMM</name>
<evidence type="ECO:0000313" key="4">
    <source>
        <dbReference type="Proteomes" id="UP000431462"/>
    </source>
</evidence>
<proteinExistence type="predicted"/>
<organism evidence="3 4">
    <name type="scientific">Marinobacter adhaerens</name>
    <dbReference type="NCBI Taxonomy" id="1033846"/>
    <lineage>
        <taxon>Bacteria</taxon>
        <taxon>Pseudomonadati</taxon>
        <taxon>Pseudomonadota</taxon>
        <taxon>Gammaproteobacteria</taxon>
        <taxon>Pseudomonadales</taxon>
        <taxon>Marinobacteraceae</taxon>
        <taxon>Marinobacter</taxon>
    </lineage>
</organism>
<reference evidence="3 4" key="1">
    <citation type="submission" date="2019-06" db="EMBL/GenBank/DDBJ databases">
        <title>Enrichment of Autotrophic Halophilic Microorganisms from Red Sea Brine Pool Using Microbial Electrosynthesis System.</title>
        <authorList>
            <person name="Alqahtani M.F."/>
            <person name="Bajracharya S."/>
            <person name="Katuri K.P."/>
            <person name="Ali M."/>
            <person name="Saikaly P.E."/>
        </authorList>
    </citation>
    <scope>NUCLEOTIDE SEQUENCE [LARGE SCALE GENOMIC DNA]</scope>
    <source>
        <strain evidence="3">MES15</strain>
    </source>
</reference>
<sequence length="379" mass="41823">MKEYEARKQRVLLVVRWPVGGIRTFLKYVLARFPPDKYEFVFLGANTEAIGALRQDLGAIVSEWLLFPEDGNELKSCFNLVKKTLKSQKFDLIHAHGFTSAVSCVFPARLKQVPVICTSHDVLLPTQFSGWKGRLKKIGLFAALSQCRIVQSVSVDAEANLSAALPWLQKRRMRVILNGVDTKAFESSVARDLKTEFSLPKDTMLIGFFGRFMGQKGFGILVDAIKKLNEREMIAPNIHVVCFGSGAFIREEQANIEALNLSGAFTFIPFTADISGAMKGCDIVAMPSRWEACGLVAMEALAAGVPFVGSNCIGLREVLDGTPAIVVETGDSESLARGIIECLNKGAKPFTDYAPEAVDRFDVRRTSEQIQAMYEQVLK</sequence>
<dbReference type="AlphaFoldDB" id="A0A844I3F3"/>
<dbReference type="Proteomes" id="UP000431462">
    <property type="component" value="Unassembled WGS sequence"/>
</dbReference>
<dbReference type="InterPro" id="IPR001296">
    <property type="entry name" value="Glyco_trans_1"/>
</dbReference>
<dbReference type="Gene3D" id="3.40.50.2000">
    <property type="entry name" value="Glycogen Phosphorylase B"/>
    <property type="match status" value="2"/>
</dbReference>